<reference evidence="3" key="2">
    <citation type="submission" date="2020-09" db="EMBL/GenBank/DDBJ databases">
        <authorList>
            <person name="Sun Q."/>
            <person name="Zhou Y."/>
        </authorList>
    </citation>
    <scope>NUCLEOTIDE SEQUENCE</scope>
    <source>
        <strain evidence="3">CGMCC 1.15254</strain>
    </source>
</reference>
<name>A0A917BU33_9PROT</name>
<dbReference type="CDD" id="cd00093">
    <property type="entry name" value="HTH_XRE"/>
    <property type="match status" value="1"/>
</dbReference>
<dbReference type="SUPFAM" id="SSF47413">
    <property type="entry name" value="lambda repressor-like DNA-binding domains"/>
    <property type="match status" value="1"/>
</dbReference>
<dbReference type="InterPro" id="IPR011051">
    <property type="entry name" value="RmlC_Cupin_sf"/>
</dbReference>
<reference evidence="3" key="1">
    <citation type="journal article" date="2014" name="Int. J. Syst. Evol. Microbiol.">
        <title>Complete genome sequence of Corynebacterium casei LMG S-19264T (=DSM 44701T), isolated from a smear-ripened cheese.</title>
        <authorList>
            <consortium name="US DOE Joint Genome Institute (JGI-PGF)"/>
            <person name="Walter F."/>
            <person name="Albersmeier A."/>
            <person name="Kalinowski J."/>
            <person name="Ruckert C."/>
        </authorList>
    </citation>
    <scope>NUCLEOTIDE SEQUENCE</scope>
    <source>
        <strain evidence="3">CGMCC 1.15254</strain>
    </source>
</reference>
<evidence type="ECO:0000259" key="2">
    <source>
        <dbReference type="PROSITE" id="PS50943"/>
    </source>
</evidence>
<accession>A0A917BU33</accession>
<dbReference type="GO" id="GO:0005829">
    <property type="term" value="C:cytosol"/>
    <property type="evidence" value="ECO:0007669"/>
    <property type="project" value="TreeGrafter"/>
</dbReference>
<dbReference type="SMART" id="SM00530">
    <property type="entry name" value="HTH_XRE"/>
    <property type="match status" value="1"/>
</dbReference>
<gene>
    <name evidence="3" type="ORF">GCM10011332_08630</name>
</gene>
<dbReference type="GO" id="GO:0003700">
    <property type="term" value="F:DNA-binding transcription factor activity"/>
    <property type="evidence" value="ECO:0007669"/>
    <property type="project" value="TreeGrafter"/>
</dbReference>
<dbReference type="EMBL" id="BMHV01000005">
    <property type="protein sequence ID" value="GGF57438.1"/>
    <property type="molecule type" value="Genomic_DNA"/>
</dbReference>
<dbReference type="PROSITE" id="PS50943">
    <property type="entry name" value="HTH_CROC1"/>
    <property type="match status" value="1"/>
</dbReference>
<dbReference type="InterPro" id="IPR001387">
    <property type="entry name" value="Cro/C1-type_HTH"/>
</dbReference>
<dbReference type="Proteomes" id="UP000632498">
    <property type="component" value="Unassembled WGS sequence"/>
</dbReference>
<dbReference type="InterPro" id="IPR013096">
    <property type="entry name" value="Cupin_2"/>
</dbReference>
<keyword evidence="4" id="KW-1185">Reference proteome</keyword>
<dbReference type="SUPFAM" id="SSF51182">
    <property type="entry name" value="RmlC-like cupins"/>
    <property type="match status" value="1"/>
</dbReference>
<dbReference type="Pfam" id="PF07883">
    <property type="entry name" value="Cupin_2"/>
    <property type="match status" value="1"/>
</dbReference>
<keyword evidence="1" id="KW-0238">DNA-binding</keyword>
<dbReference type="Pfam" id="PF01381">
    <property type="entry name" value="HTH_3"/>
    <property type="match status" value="1"/>
</dbReference>
<feature type="domain" description="HTH cro/C1-type" evidence="2">
    <location>
        <begin position="10"/>
        <end position="64"/>
    </location>
</feature>
<dbReference type="Gene3D" id="2.60.120.10">
    <property type="entry name" value="Jelly Rolls"/>
    <property type="match status" value="1"/>
</dbReference>
<dbReference type="PANTHER" id="PTHR46797">
    <property type="entry name" value="HTH-TYPE TRANSCRIPTIONAL REGULATOR"/>
    <property type="match status" value="1"/>
</dbReference>
<proteinExistence type="predicted"/>
<evidence type="ECO:0000256" key="1">
    <source>
        <dbReference type="ARBA" id="ARBA00023125"/>
    </source>
</evidence>
<evidence type="ECO:0000313" key="4">
    <source>
        <dbReference type="Proteomes" id="UP000632498"/>
    </source>
</evidence>
<dbReference type="Gene3D" id="1.10.260.40">
    <property type="entry name" value="lambda repressor-like DNA-binding domains"/>
    <property type="match status" value="1"/>
</dbReference>
<dbReference type="PANTHER" id="PTHR46797:SF11">
    <property type="entry name" value="HTH-TYPE TRANSCRIPTIONAL REGULATOR PUUR"/>
    <property type="match status" value="1"/>
</dbReference>
<protein>
    <submittedName>
        <fullName evidence="3">Transcriptional regulator</fullName>
    </submittedName>
</protein>
<dbReference type="InterPro" id="IPR014710">
    <property type="entry name" value="RmlC-like_jellyroll"/>
</dbReference>
<dbReference type="InterPro" id="IPR010982">
    <property type="entry name" value="Lambda_DNA-bd_dom_sf"/>
</dbReference>
<dbReference type="CDD" id="cd02209">
    <property type="entry name" value="cupin_XRE_C"/>
    <property type="match status" value="1"/>
</dbReference>
<dbReference type="RefSeq" id="WP_188662021.1">
    <property type="nucleotide sequence ID" value="NZ_BMHV01000005.1"/>
</dbReference>
<dbReference type="InterPro" id="IPR050807">
    <property type="entry name" value="TransReg_Diox_bact_type"/>
</dbReference>
<dbReference type="AlphaFoldDB" id="A0A917BU33"/>
<comment type="caution">
    <text evidence="3">The sequence shown here is derived from an EMBL/GenBank/DDBJ whole genome shotgun (WGS) entry which is preliminary data.</text>
</comment>
<evidence type="ECO:0000313" key="3">
    <source>
        <dbReference type="EMBL" id="GGF57438.1"/>
    </source>
</evidence>
<sequence>MDDFDLGQRLRQVRSEHKLSQRELARRAGVTNGTISLIEKNQNSPSVSMLRKILEGIPMDLSDFFATEAHPNDKVFFKPDELRELSTSKNLSFLQVGDAKRYNLQILCETYEPGADTGKTMLRHNSTEGGIVISGCVELTVGDQKRVLRKGESYLFDSTVPHRFHNTSNEPCEVISACTPPYI</sequence>
<dbReference type="GO" id="GO:0003677">
    <property type="term" value="F:DNA binding"/>
    <property type="evidence" value="ECO:0007669"/>
    <property type="project" value="UniProtKB-KW"/>
</dbReference>
<organism evidence="3 4">
    <name type="scientific">Terasakiella brassicae</name>
    <dbReference type="NCBI Taxonomy" id="1634917"/>
    <lineage>
        <taxon>Bacteria</taxon>
        <taxon>Pseudomonadati</taxon>
        <taxon>Pseudomonadota</taxon>
        <taxon>Alphaproteobacteria</taxon>
        <taxon>Rhodospirillales</taxon>
        <taxon>Terasakiellaceae</taxon>
        <taxon>Terasakiella</taxon>
    </lineage>
</organism>